<keyword evidence="2" id="KW-1185">Reference proteome</keyword>
<evidence type="ECO:0000313" key="1">
    <source>
        <dbReference type="EMBL" id="TAA41708.1"/>
    </source>
</evidence>
<sequence length="126" mass="14457">MDMQHFKKVIYDLAQRAGFTVVEFHGPLATPNFFAALMEQREKEFAVLASINSDWAVVSGFEPSVCELDFIDSADVARELKYRHGIDLISSKVLNGPFVTRPYLSHNDVKYWKPQSLGEALFNWWD</sequence>
<dbReference type="RefSeq" id="WP_130567606.1">
    <property type="nucleotide sequence ID" value="NZ_SHLY01000007.1"/>
</dbReference>
<evidence type="ECO:0000313" key="2">
    <source>
        <dbReference type="Proteomes" id="UP000292544"/>
    </source>
</evidence>
<name>A0ABY1WLC0_9GAMM</name>
<comment type="caution">
    <text evidence="1">The sequence shown here is derived from an EMBL/GenBank/DDBJ whole genome shotgun (WGS) entry which is preliminary data.</text>
</comment>
<evidence type="ECO:0008006" key="3">
    <source>
        <dbReference type="Google" id="ProtNLM"/>
    </source>
</evidence>
<accession>A0ABY1WLC0</accession>
<dbReference type="Proteomes" id="UP000292544">
    <property type="component" value="Unassembled WGS sequence"/>
</dbReference>
<proteinExistence type="predicted"/>
<gene>
    <name evidence="1" type="ORF">EXY25_15815</name>
</gene>
<dbReference type="EMBL" id="SHLY01000007">
    <property type="protein sequence ID" value="TAA41708.1"/>
    <property type="molecule type" value="Genomic_DNA"/>
</dbReference>
<protein>
    <recommendedName>
        <fullName evidence="3">DUF4262 domain-containing protein</fullName>
    </recommendedName>
</protein>
<organism evidence="1 2">
    <name type="scientific">Corallincola spongiicola</name>
    <dbReference type="NCBI Taxonomy" id="2520508"/>
    <lineage>
        <taxon>Bacteria</taxon>
        <taxon>Pseudomonadati</taxon>
        <taxon>Pseudomonadota</taxon>
        <taxon>Gammaproteobacteria</taxon>
        <taxon>Alteromonadales</taxon>
        <taxon>Psychromonadaceae</taxon>
        <taxon>Corallincola</taxon>
    </lineage>
</organism>
<reference evidence="2" key="1">
    <citation type="submission" date="2019-02" db="EMBL/GenBank/DDBJ databases">
        <title>Draft genome sequence of Muricauda sp. 176CP4-71.</title>
        <authorList>
            <person name="Park J.-S."/>
        </authorList>
    </citation>
    <scope>NUCLEOTIDE SEQUENCE [LARGE SCALE GENOMIC DNA]</scope>
    <source>
        <strain evidence="2">176GS2-150</strain>
    </source>
</reference>